<evidence type="ECO:0000313" key="3">
    <source>
        <dbReference type="EMBL" id="OCB84727.1"/>
    </source>
</evidence>
<dbReference type="Proteomes" id="UP000757232">
    <property type="component" value="Unassembled WGS sequence"/>
</dbReference>
<feature type="transmembrane region" description="Helical" evidence="1">
    <location>
        <begin position="30"/>
        <end position="49"/>
    </location>
</feature>
<feature type="transmembrane region" description="Helical" evidence="1">
    <location>
        <begin position="134"/>
        <end position="154"/>
    </location>
</feature>
<feature type="transmembrane region" description="Helical" evidence="1">
    <location>
        <begin position="224"/>
        <end position="244"/>
    </location>
</feature>
<dbReference type="InterPro" id="IPR045340">
    <property type="entry name" value="DUF6533"/>
</dbReference>
<evidence type="ECO:0000259" key="2">
    <source>
        <dbReference type="Pfam" id="PF20151"/>
    </source>
</evidence>
<keyword evidence="1" id="KW-0472">Membrane</keyword>
<dbReference type="EMBL" id="LNZH02000214">
    <property type="protein sequence ID" value="OCB84727.1"/>
    <property type="molecule type" value="Genomic_DNA"/>
</dbReference>
<protein>
    <recommendedName>
        <fullName evidence="2">DUF6533 domain-containing protein</fullName>
    </recommendedName>
</protein>
<feature type="domain" description="DUF6533" evidence="2">
    <location>
        <begin position="37"/>
        <end position="78"/>
    </location>
</feature>
<evidence type="ECO:0000256" key="1">
    <source>
        <dbReference type="SAM" id="Phobius"/>
    </source>
</evidence>
<reference evidence="3" key="1">
    <citation type="submission" date="2016-06" db="EMBL/GenBank/DDBJ databases">
        <title>Draft Genome sequence of the fungus Inonotus baumii.</title>
        <authorList>
            <person name="Zhu H."/>
            <person name="Lin W."/>
        </authorList>
    </citation>
    <scope>NUCLEOTIDE SEQUENCE</scope>
    <source>
        <strain evidence="3">821</strain>
    </source>
</reference>
<keyword evidence="4" id="KW-1185">Reference proteome</keyword>
<feature type="transmembrane region" description="Helical" evidence="1">
    <location>
        <begin position="160"/>
        <end position="177"/>
    </location>
</feature>
<proteinExistence type="predicted"/>
<evidence type="ECO:0000313" key="4">
    <source>
        <dbReference type="Proteomes" id="UP000757232"/>
    </source>
</evidence>
<accession>A0A9Q5HRZ4</accession>
<gene>
    <name evidence="3" type="ORF">A7U60_g8251</name>
</gene>
<name>A0A9Q5HRZ4_SANBA</name>
<keyword evidence="1" id="KW-1133">Transmembrane helix</keyword>
<feature type="transmembrane region" description="Helical" evidence="1">
    <location>
        <begin position="184"/>
        <end position="204"/>
    </location>
</feature>
<dbReference type="OrthoDB" id="3350812at2759"/>
<sequence length="337" mass="37662">MSSLPLAGLLDLKTTGEQVNVYKKVSVKNINGLSSGTVATLTVFIYDYLCTLEDERRLVWPSRWSLIKVVYFLNRAIAFTSSFLLVDLLLIVTDGESCKRHLYPTVIMAQMTFVIGEVVLFMRVYAIWFCDRRMLALLLTVYVPGVVGATYATIHASTSAIATSLPALFGPGCVVVYQSTDFWICYLVLLFHETFMLVLILTRAFLSHGYSLSRILRMVVKDGILYYLCVLGTSLANLLVLLLATNSGCNPQHTLCTTSPTSSRCIQVLDFRGPTLRAHPCKSSSKHDARGTQSRRDSDAYVLFFYSAWIWIGVAESAGAEHRLMIEDTGCQYDFFL</sequence>
<comment type="caution">
    <text evidence="3">The sequence shown here is derived from an EMBL/GenBank/DDBJ whole genome shotgun (WGS) entry which is preliminary data.</text>
</comment>
<feature type="transmembrane region" description="Helical" evidence="1">
    <location>
        <begin position="69"/>
        <end position="90"/>
    </location>
</feature>
<dbReference type="AlphaFoldDB" id="A0A9Q5HRZ4"/>
<feature type="transmembrane region" description="Helical" evidence="1">
    <location>
        <begin position="102"/>
        <end position="122"/>
    </location>
</feature>
<dbReference type="Pfam" id="PF20151">
    <property type="entry name" value="DUF6533"/>
    <property type="match status" value="1"/>
</dbReference>
<keyword evidence="1" id="KW-0812">Transmembrane</keyword>
<organism evidence="3 4">
    <name type="scientific">Sanghuangporus baumii</name>
    <name type="common">Phellinus baumii</name>
    <dbReference type="NCBI Taxonomy" id="108892"/>
    <lineage>
        <taxon>Eukaryota</taxon>
        <taxon>Fungi</taxon>
        <taxon>Dikarya</taxon>
        <taxon>Basidiomycota</taxon>
        <taxon>Agaricomycotina</taxon>
        <taxon>Agaricomycetes</taxon>
        <taxon>Hymenochaetales</taxon>
        <taxon>Hymenochaetaceae</taxon>
        <taxon>Sanghuangporus</taxon>
    </lineage>
</organism>